<reference evidence="3" key="1">
    <citation type="journal article" date="2013" name="Science">
        <title>The Amborella genome and the evolution of flowering plants.</title>
        <authorList>
            <consortium name="Amborella Genome Project"/>
        </authorList>
    </citation>
    <scope>NUCLEOTIDE SEQUENCE [LARGE SCALE GENOMIC DNA]</scope>
</reference>
<dbReference type="EMBL" id="KI392518">
    <property type="protein sequence ID" value="ERN14892.1"/>
    <property type="molecule type" value="Genomic_DNA"/>
</dbReference>
<dbReference type="HOGENOM" id="CLU_128451_2_2_1"/>
<dbReference type="AlphaFoldDB" id="U5D0H3"/>
<protein>
    <recommendedName>
        <fullName evidence="4">Cysteine-rich transmembrane CYSTM domain-containing protein</fullName>
    </recommendedName>
</protein>
<gene>
    <name evidence="2" type="ORF">AMTR_s00032p00168240</name>
</gene>
<dbReference type="Proteomes" id="UP000017836">
    <property type="component" value="Unassembled WGS sequence"/>
</dbReference>
<proteinExistence type="predicted"/>
<feature type="region of interest" description="Disordered" evidence="1">
    <location>
        <begin position="1"/>
        <end position="56"/>
    </location>
</feature>
<evidence type="ECO:0000313" key="3">
    <source>
        <dbReference type="Proteomes" id="UP000017836"/>
    </source>
</evidence>
<dbReference type="Gramene" id="ERN14892">
    <property type="protein sequence ID" value="ERN14892"/>
    <property type="gene ID" value="AMTR_s00032p00168240"/>
</dbReference>
<sequence>MNQYDQHQAPPQSYPRPPVQAYPPPPPGYPVKDGPSQHPQVPIETKQKGDGFWKGW</sequence>
<name>U5D0H3_AMBTC</name>
<dbReference type="OMA" id="NTSHATM"/>
<feature type="compositionally biased region" description="Basic and acidic residues" evidence="1">
    <location>
        <begin position="45"/>
        <end position="56"/>
    </location>
</feature>
<keyword evidence="3" id="KW-1185">Reference proteome</keyword>
<feature type="compositionally biased region" description="Pro residues" evidence="1">
    <location>
        <begin position="12"/>
        <end position="29"/>
    </location>
</feature>
<evidence type="ECO:0000256" key="1">
    <source>
        <dbReference type="SAM" id="MobiDB-lite"/>
    </source>
</evidence>
<evidence type="ECO:0000313" key="2">
    <source>
        <dbReference type="EMBL" id="ERN14892.1"/>
    </source>
</evidence>
<feature type="compositionally biased region" description="Polar residues" evidence="1">
    <location>
        <begin position="1"/>
        <end position="11"/>
    </location>
</feature>
<organism evidence="2 3">
    <name type="scientific">Amborella trichopoda</name>
    <dbReference type="NCBI Taxonomy" id="13333"/>
    <lineage>
        <taxon>Eukaryota</taxon>
        <taxon>Viridiplantae</taxon>
        <taxon>Streptophyta</taxon>
        <taxon>Embryophyta</taxon>
        <taxon>Tracheophyta</taxon>
        <taxon>Spermatophyta</taxon>
        <taxon>Magnoliopsida</taxon>
        <taxon>Amborellales</taxon>
        <taxon>Amborellaceae</taxon>
        <taxon>Amborella</taxon>
    </lineage>
</organism>
<accession>U5D0H3</accession>
<evidence type="ECO:0008006" key="4">
    <source>
        <dbReference type="Google" id="ProtNLM"/>
    </source>
</evidence>